<dbReference type="OrthoDB" id="7314861at2"/>
<protein>
    <recommendedName>
        <fullName evidence="1">Tail specific protease domain-containing protein</fullName>
    </recommendedName>
</protein>
<dbReference type="EMBL" id="SSNZ01000003">
    <property type="protein sequence ID" value="THF50596.1"/>
    <property type="molecule type" value="Genomic_DNA"/>
</dbReference>
<keyword evidence="3" id="KW-1185">Reference proteome</keyword>
<dbReference type="PROSITE" id="PS51257">
    <property type="entry name" value="PROKAR_LIPOPROTEIN"/>
    <property type="match status" value="1"/>
</dbReference>
<organism evidence="2 3">
    <name type="scientific">Flavobacterium supellecticarium</name>
    <dbReference type="NCBI Taxonomy" id="2565924"/>
    <lineage>
        <taxon>Bacteria</taxon>
        <taxon>Pseudomonadati</taxon>
        <taxon>Bacteroidota</taxon>
        <taxon>Flavobacteriia</taxon>
        <taxon>Flavobacteriales</taxon>
        <taxon>Flavobacteriaceae</taxon>
        <taxon>Flavobacterium</taxon>
    </lineage>
</organism>
<dbReference type="Proteomes" id="UP000307507">
    <property type="component" value="Unassembled WGS sequence"/>
</dbReference>
<evidence type="ECO:0000313" key="3">
    <source>
        <dbReference type="Proteomes" id="UP000307507"/>
    </source>
</evidence>
<dbReference type="SUPFAM" id="SSF52096">
    <property type="entry name" value="ClpP/crotonase"/>
    <property type="match status" value="1"/>
</dbReference>
<dbReference type="GO" id="GO:0008236">
    <property type="term" value="F:serine-type peptidase activity"/>
    <property type="evidence" value="ECO:0007669"/>
    <property type="project" value="InterPro"/>
</dbReference>
<dbReference type="Gene3D" id="3.90.226.10">
    <property type="entry name" value="2-enoyl-CoA Hydratase, Chain A, domain 1"/>
    <property type="match status" value="1"/>
</dbReference>
<accession>A0A4S3ZXQ2</accession>
<gene>
    <name evidence="2" type="ORF">E6C50_10245</name>
</gene>
<comment type="caution">
    <text evidence="2">The sequence shown here is derived from an EMBL/GenBank/DDBJ whole genome shotgun (WGS) entry which is preliminary data.</text>
</comment>
<dbReference type="RefSeq" id="WP_136403137.1">
    <property type="nucleotide sequence ID" value="NZ_SSNZ01000003.1"/>
</dbReference>
<dbReference type="GO" id="GO:0006508">
    <property type="term" value="P:proteolysis"/>
    <property type="evidence" value="ECO:0007669"/>
    <property type="project" value="InterPro"/>
</dbReference>
<name>A0A4S3ZXQ2_9FLAO</name>
<reference evidence="2 3" key="1">
    <citation type="submission" date="2019-04" db="EMBL/GenBank/DDBJ databases">
        <title>Flavobacterium sp. nov. isolated from construction timber.</title>
        <authorList>
            <person name="Lin S.-Y."/>
            <person name="Chang C.-T."/>
            <person name="Young C.-C."/>
        </authorList>
    </citation>
    <scope>NUCLEOTIDE SEQUENCE [LARGE SCALE GENOMIC DNA]</scope>
    <source>
        <strain evidence="2 3">CC-CTC003</strain>
    </source>
</reference>
<evidence type="ECO:0000313" key="2">
    <source>
        <dbReference type="EMBL" id="THF50596.1"/>
    </source>
</evidence>
<evidence type="ECO:0000259" key="1">
    <source>
        <dbReference type="SMART" id="SM00245"/>
    </source>
</evidence>
<sequence length="313" mass="34619">MRSLFILVVIATLFSGCKEKEQSISPEAKNYLNEVITLLETKSVNRKHIDWTKFRTDVLAHAGKAATIQEAHASVSYALQLLKDRHSSFNTSEPEETDNETTPELPSGVIPKDIGYLYLGNCPKDEDEIEMYRQQLIQQIIEQDKQPTKGWIVDLRGNNSSSISPMLAAIAPVLGNGTVGYFINDTNEEPWISENGKIFYGKTLVEDLHEFYKLKNSSAPVAILTDGKTQNSGEAIVVAFKGRPKTKSFGTKTYGASSLNETYILSDGATISFTTGYFADRNKTAYKDAIAPDAEVSSDQVVSKAITWLKDSK</sequence>
<dbReference type="AlphaFoldDB" id="A0A4S3ZXQ2"/>
<dbReference type="SMART" id="SM00245">
    <property type="entry name" value="TSPc"/>
    <property type="match status" value="1"/>
</dbReference>
<dbReference type="InterPro" id="IPR005151">
    <property type="entry name" value="Tail-specific_protease"/>
</dbReference>
<feature type="domain" description="Tail specific protease" evidence="1">
    <location>
        <begin position="98"/>
        <end position="297"/>
    </location>
</feature>
<dbReference type="InterPro" id="IPR029045">
    <property type="entry name" value="ClpP/crotonase-like_dom_sf"/>
</dbReference>
<dbReference type="Pfam" id="PF03572">
    <property type="entry name" value="Peptidase_S41"/>
    <property type="match status" value="1"/>
</dbReference>
<proteinExistence type="predicted"/>